<dbReference type="Proteomes" id="UP000070544">
    <property type="component" value="Unassembled WGS sequence"/>
</dbReference>
<feature type="transmembrane region" description="Helical" evidence="2">
    <location>
        <begin position="315"/>
        <end position="332"/>
    </location>
</feature>
<dbReference type="InterPro" id="IPR040410">
    <property type="entry name" value="UPF0658_Golgi"/>
</dbReference>
<dbReference type="EMBL" id="KQ965838">
    <property type="protein sequence ID" value="KXS10102.1"/>
    <property type="molecule type" value="Genomic_DNA"/>
</dbReference>
<feature type="transmembrane region" description="Helical" evidence="2">
    <location>
        <begin position="352"/>
        <end position="380"/>
    </location>
</feature>
<gene>
    <name evidence="3" type="ORF">M427DRAFT_48746</name>
</gene>
<feature type="region of interest" description="Disordered" evidence="1">
    <location>
        <begin position="1"/>
        <end position="31"/>
    </location>
</feature>
<proteinExistence type="predicted"/>
<feature type="transmembrane region" description="Helical" evidence="2">
    <location>
        <begin position="286"/>
        <end position="308"/>
    </location>
</feature>
<keyword evidence="2" id="KW-1133">Transmembrane helix</keyword>
<feature type="transmembrane region" description="Helical" evidence="2">
    <location>
        <begin position="132"/>
        <end position="155"/>
    </location>
</feature>
<keyword evidence="4" id="KW-1185">Reference proteome</keyword>
<evidence type="ECO:0000313" key="4">
    <source>
        <dbReference type="Proteomes" id="UP000070544"/>
    </source>
</evidence>
<feature type="transmembrane region" description="Helical" evidence="2">
    <location>
        <begin position="72"/>
        <end position="92"/>
    </location>
</feature>
<feature type="transmembrane region" description="Helical" evidence="2">
    <location>
        <begin position="208"/>
        <end position="228"/>
    </location>
</feature>
<feature type="transmembrane region" description="Helical" evidence="2">
    <location>
        <begin position="249"/>
        <end position="274"/>
    </location>
</feature>
<name>A0A139A037_GONPJ</name>
<keyword evidence="2" id="KW-0812">Transmembrane</keyword>
<protein>
    <submittedName>
        <fullName evidence="3">Uncharacterized protein</fullName>
    </submittedName>
</protein>
<dbReference type="PANTHER" id="PTHR34391">
    <property type="entry name" value="UPF0658 GOLGI APPARATUS MEMBRANE PROTEIN C1952.10C-RELATED"/>
    <property type="match status" value="1"/>
</dbReference>
<dbReference type="PANTHER" id="PTHR34391:SF1">
    <property type="entry name" value="UPF0658 GOLGI APPARATUS MEMBRANE PROTEIN C1952.10C-RELATED"/>
    <property type="match status" value="1"/>
</dbReference>
<keyword evidence="2" id="KW-0472">Membrane</keyword>
<feature type="transmembrane region" description="Helical" evidence="2">
    <location>
        <begin position="107"/>
        <end position="125"/>
    </location>
</feature>
<dbReference type="OrthoDB" id="10252009at2759"/>
<organism evidence="3 4">
    <name type="scientific">Gonapodya prolifera (strain JEL478)</name>
    <name type="common">Monoblepharis prolifera</name>
    <dbReference type="NCBI Taxonomy" id="1344416"/>
    <lineage>
        <taxon>Eukaryota</taxon>
        <taxon>Fungi</taxon>
        <taxon>Fungi incertae sedis</taxon>
        <taxon>Chytridiomycota</taxon>
        <taxon>Chytridiomycota incertae sedis</taxon>
        <taxon>Monoblepharidomycetes</taxon>
        <taxon>Monoblepharidales</taxon>
        <taxon>Gonapodyaceae</taxon>
        <taxon>Gonapodya</taxon>
    </lineage>
</organism>
<sequence length="425" mass="45713">MAMASHRQLSVSDRTTGAPPAPAPSAGSGPKKHLLPTTMFSSGDSTSFASSGNLSKTTEGMSKWTKKTFGKWTGALFGWTVLTGIVIIALVVKQCTISGEFYTPKEIVARAGLIGAVLYSIYLTWSAIRNENIFEICGSLFFTLGLLAYSVIIAVTPSDIASVLYAVQSGQAGANSPATGQWYSSLLLKARSPGFDSWDKAVMPFETATAVTSAIQLLGQGLFMPGVWREVGWKAFKKIGADRSMRKRYTAFTLLTLQIKLSIFFSLLASAIFIQHGFSVGGSKLTGTFLFGSFAATLLHVVGLLVLLSAIYKERLYAVMVFLVLSMAYEGVMVNQVSALYPADTFTLDRNYLIRGIGTFFFGINILFLVTSVCTTLLCAHNFGHGLRAYVDSSVAAQGGAKVAGSDQNVEAQMSENNKDQWALE</sequence>
<dbReference type="GO" id="GO:0005794">
    <property type="term" value="C:Golgi apparatus"/>
    <property type="evidence" value="ECO:0007669"/>
    <property type="project" value="TreeGrafter"/>
</dbReference>
<accession>A0A139A037</accession>
<dbReference type="OMA" id="ENIFEIC"/>
<evidence type="ECO:0000256" key="1">
    <source>
        <dbReference type="SAM" id="MobiDB-lite"/>
    </source>
</evidence>
<dbReference type="AlphaFoldDB" id="A0A139A037"/>
<evidence type="ECO:0000256" key="2">
    <source>
        <dbReference type="SAM" id="Phobius"/>
    </source>
</evidence>
<evidence type="ECO:0000313" key="3">
    <source>
        <dbReference type="EMBL" id="KXS10102.1"/>
    </source>
</evidence>
<reference evidence="3 4" key="1">
    <citation type="journal article" date="2015" name="Genome Biol. Evol.">
        <title>Phylogenomic analyses indicate that early fungi evolved digesting cell walls of algal ancestors of land plants.</title>
        <authorList>
            <person name="Chang Y."/>
            <person name="Wang S."/>
            <person name="Sekimoto S."/>
            <person name="Aerts A.L."/>
            <person name="Choi C."/>
            <person name="Clum A."/>
            <person name="LaButti K.M."/>
            <person name="Lindquist E.A."/>
            <person name="Yee Ngan C."/>
            <person name="Ohm R.A."/>
            <person name="Salamov A.A."/>
            <person name="Grigoriev I.V."/>
            <person name="Spatafora J.W."/>
            <person name="Berbee M.L."/>
        </authorList>
    </citation>
    <scope>NUCLEOTIDE SEQUENCE [LARGE SCALE GENOMIC DNA]</scope>
    <source>
        <strain evidence="3 4">JEL478</strain>
    </source>
</reference>